<evidence type="ECO:0000256" key="1">
    <source>
        <dbReference type="SAM" id="MobiDB-lite"/>
    </source>
</evidence>
<dbReference type="InterPro" id="IPR011528">
    <property type="entry name" value="NERD"/>
</dbReference>
<evidence type="ECO:0000313" key="3">
    <source>
        <dbReference type="EMBL" id="CAJ1001871.1"/>
    </source>
</evidence>
<feature type="compositionally biased region" description="Basic and acidic residues" evidence="1">
    <location>
        <begin position="26"/>
        <end position="37"/>
    </location>
</feature>
<evidence type="ECO:0000313" key="4">
    <source>
        <dbReference type="Proteomes" id="UP001189619"/>
    </source>
</evidence>
<dbReference type="KEGG" id="bayd:BSPP4475_06030"/>
<dbReference type="AlphaFoldDB" id="A0AA48M5X5"/>
<sequence>MISKILGLFQSKKEEPATKKVTQNKNKQEQQKKSVRKGEIGEYKVNIQLDQMPKEYKHLADLLVTNPAAKSGYSQIDHVLLTPYAIFVIETKNYQGEIKGGRDDKQWNVNNRFTMMNPFNQNYGHIEIVRKITNTSREDIVSLISFTRRATFSVDPALRKISSNDLIVYDIELTEFIERKINYIKLTEKKSKFSAEQIDEMYLALKQANITDPAIRALHTDSLKGNGLAAQKTKGDERAKCASCGKPVPQKVKEYCLANPARFKGKIYCYDHQK</sequence>
<organism evidence="3 4">
    <name type="scientific">Brevibacillus aydinogluensis</name>
    <dbReference type="NCBI Taxonomy" id="927786"/>
    <lineage>
        <taxon>Bacteria</taxon>
        <taxon>Bacillati</taxon>
        <taxon>Bacillota</taxon>
        <taxon>Bacilli</taxon>
        <taxon>Bacillales</taxon>
        <taxon>Paenibacillaceae</taxon>
        <taxon>Brevibacillus</taxon>
    </lineage>
</organism>
<accession>A0AA48M5X5</accession>
<feature type="region of interest" description="Disordered" evidence="1">
    <location>
        <begin position="16"/>
        <end position="37"/>
    </location>
</feature>
<dbReference type="Proteomes" id="UP001189619">
    <property type="component" value="Chromosome"/>
</dbReference>
<dbReference type="RefSeq" id="WP_304415244.1">
    <property type="nucleotide sequence ID" value="NZ_OY569118.1"/>
</dbReference>
<reference evidence="3" key="1">
    <citation type="submission" date="2023-07" db="EMBL/GenBank/DDBJ databases">
        <authorList>
            <person name="Ivanov I."/>
            <person name="Teneva D."/>
            <person name="Stoikov I."/>
        </authorList>
    </citation>
    <scope>NUCLEOTIDE SEQUENCE</scope>
    <source>
        <strain evidence="3">4475</strain>
    </source>
</reference>
<dbReference type="EMBL" id="OY569118">
    <property type="protein sequence ID" value="CAJ1001871.1"/>
    <property type="molecule type" value="Genomic_DNA"/>
</dbReference>
<dbReference type="Pfam" id="PF08378">
    <property type="entry name" value="NERD"/>
    <property type="match status" value="1"/>
</dbReference>
<proteinExistence type="predicted"/>
<protein>
    <submittedName>
        <fullName evidence="3">NERD nuclease</fullName>
    </submittedName>
</protein>
<keyword evidence="4" id="KW-1185">Reference proteome</keyword>
<feature type="domain" description="NERD" evidence="2">
    <location>
        <begin position="37"/>
        <end position="152"/>
    </location>
</feature>
<name>A0AA48M5X5_9BACL</name>
<dbReference type="PROSITE" id="PS50965">
    <property type="entry name" value="NERD"/>
    <property type="match status" value="1"/>
</dbReference>
<gene>
    <name evidence="3" type="ORF">BSPP4475_06030</name>
</gene>
<evidence type="ECO:0000259" key="2">
    <source>
        <dbReference type="PROSITE" id="PS50965"/>
    </source>
</evidence>